<evidence type="ECO:0000256" key="2">
    <source>
        <dbReference type="ARBA" id="ARBA00022679"/>
    </source>
</evidence>
<comment type="catalytic activity">
    <reaction evidence="4">
        <text>5-hydroxyuridine(34) in tRNA + S-adenosyl-L-methionine = 5-methoxyuridine(34) in tRNA + S-adenosyl-L-homocysteine + H(+)</text>
        <dbReference type="Rhea" id="RHEA:60524"/>
        <dbReference type="Rhea" id="RHEA-COMP:13381"/>
        <dbReference type="Rhea" id="RHEA-COMP:15591"/>
        <dbReference type="ChEBI" id="CHEBI:15378"/>
        <dbReference type="ChEBI" id="CHEBI:57856"/>
        <dbReference type="ChEBI" id="CHEBI:59789"/>
        <dbReference type="ChEBI" id="CHEBI:136877"/>
        <dbReference type="ChEBI" id="CHEBI:143860"/>
    </reaction>
</comment>
<dbReference type="PANTHER" id="PTHR10509">
    <property type="entry name" value="O-METHYLTRANSFERASE-RELATED"/>
    <property type="match status" value="1"/>
</dbReference>
<proteinExistence type="inferred from homology"/>
<dbReference type="KEGG" id="bcoh:BC6307_15950"/>
<comment type="subunit">
    <text evidence="4">Homodimer.</text>
</comment>
<dbReference type="Proteomes" id="UP000215224">
    <property type="component" value="Chromosome"/>
</dbReference>
<reference evidence="5 6" key="1">
    <citation type="submission" date="2016-12" db="EMBL/GenBank/DDBJ databases">
        <title>The whole genome sequencing and assembly of Bacillus cohnii DSM 6307T strain.</title>
        <authorList>
            <person name="Lee Y.-J."/>
            <person name="Yi H."/>
            <person name="Bahn Y.-S."/>
            <person name="Kim J.F."/>
            <person name="Lee D.-W."/>
        </authorList>
    </citation>
    <scope>NUCLEOTIDE SEQUENCE [LARGE SCALE GENOMIC DNA]</scope>
    <source>
        <strain evidence="5 6">DSM 6307</strain>
    </source>
</reference>
<name>A0A223KT95_9BACI</name>
<dbReference type="CDD" id="cd02440">
    <property type="entry name" value="AdoMet_MTases"/>
    <property type="match status" value="1"/>
</dbReference>
<dbReference type="InterPro" id="IPR050362">
    <property type="entry name" value="Cation-dep_OMT"/>
</dbReference>
<feature type="binding site" evidence="4">
    <location>
        <position position="133"/>
    </location>
    <ligand>
        <name>Mg(2+)</name>
        <dbReference type="ChEBI" id="CHEBI:18420"/>
    </ligand>
</feature>
<keyword evidence="2 4" id="KW-0808">Transferase</keyword>
<feature type="binding site" evidence="4">
    <location>
        <position position="159"/>
    </location>
    <ligand>
        <name>Mg(2+)</name>
        <dbReference type="ChEBI" id="CHEBI:18420"/>
    </ligand>
</feature>
<dbReference type="Gene3D" id="3.40.50.150">
    <property type="entry name" value="Vaccinia Virus protein VP39"/>
    <property type="match status" value="1"/>
</dbReference>
<evidence type="ECO:0000256" key="1">
    <source>
        <dbReference type="ARBA" id="ARBA00022603"/>
    </source>
</evidence>
<keyword evidence="4" id="KW-0460">Magnesium</keyword>
<keyword evidence="1 4" id="KW-0489">Methyltransferase</keyword>
<sequence>MDIQKQEVVSYLQSLIAPRNELITKMEHLAEEKTVPIMDIVGMETLLQLLRLHQPKKILEIGTAIGYSAIRMAEAIPDVTIVTVERDEERYNLAVQFVKEATLQDRIHLVLGDALEEHSDVTNAAPYDFLFVDAAKGQYERFFKMYEKLLKPDGVIITDNVLYKGLVATDYSNLQPRRKKSLVKKIDHFNQWLMNHPDYITTILPVGDGIAISKRRGEMK</sequence>
<dbReference type="AlphaFoldDB" id="A0A223KT95"/>
<dbReference type="GO" id="GO:0008757">
    <property type="term" value="F:S-adenosylmethionine-dependent methyltransferase activity"/>
    <property type="evidence" value="ECO:0007669"/>
    <property type="project" value="TreeGrafter"/>
</dbReference>
<feature type="binding site" evidence="4">
    <location>
        <position position="68"/>
    </location>
    <ligand>
        <name>S-adenosyl-L-methionine</name>
        <dbReference type="ChEBI" id="CHEBI:59789"/>
    </ligand>
</feature>
<dbReference type="PANTHER" id="PTHR10509:SF14">
    <property type="entry name" value="CAFFEOYL-COA O-METHYLTRANSFERASE 3-RELATED"/>
    <property type="match status" value="1"/>
</dbReference>
<dbReference type="InterPro" id="IPR002935">
    <property type="entry name" value="SAM_O-MeTrfase"/>
</dbReference>
<comment type="similarity">
    <text evidence="4">Belongs to the class I-like SAM-binding methyltransferase superfamily. Cation-dependent O-methyltransferase family.</text>
</comment>
<evidence type="ECO:0000256" key="3">
    <source>
        <dbReference type="ARBA" id="ARBA00022691"/>
    </source>
</evidence>
<dbReference type="GO" id="GO:0030488">
    <property type="term" value="P:tRNA methylation"/>
    <property type="evidence" value="ECO:0007669"/>
    <property type="project" value="UniProtKB-UniRule"/>
</dbReference>
<dbReference type="SUPFAM" id="SSF53335">
    <property type="entry name" value="S-adenosyl-L-methionine-dependent methyltransferases"/>
    <property type="match status" value="1"/>
</dbReference>
<dbReference type="STRING" id="1314751.GCA_001591425_01783"/>
<dbReference type="EC" id="2.1.1.-" evidence="4"/>
<accession>A0A223KT95</accession>
<dbReference type="Pfam" id="PF01596">
    <property type="entry name" value="Methyltransf_3"/>
    <property type="match status" value="1"/>
</dbReference>
<dbReference type="GO" id="GO:0016300">
    <property type="term" value="F:tRNA (uridine) methyltransferase activity"/>
    <property type="evidence" value="ECO:0007669"/>
    <property type="project" value="UniProtKB-UniRule"/>
</dbReference>
<dbReference type="GO" id="GO:0008171">
    <property type="term" value="F:O-methyltransferase activity"/>
    <property type="evidence" value="ECO:0007669"/>
    <property type="project" value="InterPro"/>
</dbReference>
<dbReference type="PROSITE" id="PS51682">
    <property type="entry name" value="SAM_OMT_I"/>
    <property type="match status" value="1"/>
</dbReference>
<evidence type="ECO:0000313" key="6">
    <source>
        <dbReference type="Proteomes" id="UP000215224"/>
    </source>
</evidence>
<comment type="function">
    <text evidence="4">Catalyzes the methylation of 5-hydroxyuridine (ho5U) to form 5-methoxyuridine (mo5U) at position 34 in tRNAs.</text>
</comment>
<keyword evidence="6" id="KW-1185">Reference proteome</keyword>
<feature type="binding site" evidence="4">
    <location>
        <begin position="113"/>
        <end position="114"/>
    </location>
    <ligand>
        <name>S-adenosyl-L-methionine</name>
        <dbReference type="ChEBI" id="CHEBI:59789"/>
    </ligand>
</feature>
<dbReference type="GO" id="GO:0000287">
    <property type="term" value="F:magnesium ion binding"/>
    <property type="evidence" value="ECO:0007669"/>
    <property type="project" value="UniProtKB-UniRule"/>
</dbReference>
<keyword evidence="4" id="KW-0819">tRNA processing</keyword>
<evidence type="ECO:0000256" key="4">
    <source>
        <dbReference type="HAMAP-Rule" id="MF_02217"/>
    </source>
</evidence>
<dbReference type="InterPro" id="IPR029063">
    <property type="entry name" value="SAM-dependent_MTases_sf"/>
</dbReference>
<dbReference type="EMBL" id="CP018866">
    <property type="protein sequence ID" value="AST92676.1"/>
    <property type="molecule type" value="Genomic_DNA"/>
</dbReference>
<protein>
    <recommendedName>
        <fullName evidence="4">tRNA 5-hydroxyuridine methyltransferase</fullName>
        <ecNumber evidence="4">2.1.1.-</ecNumber>
    </recommendedName>
    <alternativeName>
        <fullName evidence="4">ho5U methyltransferase</fullName>
    </alternativeName>
</protein>
<feature type="binding site" evidence="4">
    <location>
        <position position="85"/>
    </location>
    <ligand>
        <name>S-adenosyl-L-methionine</name>
        <dbReference type="ChEBI" id="CHEBI:59789"/>
    </ligand>
</feature>
<keyword evidence="4" id="KW-0479">Metal-binding</keyword>
<keyword evidence="3 4" id="KW-0949">S-adenosyl-L-methionine</keyword>
<gene>
    <name evidence="4" type="primary">trmR</name>
    <name evidence="5" type="ORF">BC6307_15950</name>
</gene>
<evidence type="ECO:0000313" key="5">
    <source>
        <dbReference type="EMBL" id="AST92676.1"/>
    </source>
</evidence>
<organism evidence="5 6">
    <name type="scientific">Sutcliffiella cohnii</name>
    <dbReference type="NCBI Taxonomy" id="33932"/>
    <lineage>
        <taxon>Bacteria</taxon>
        <taxon>Bacillati</taxon>
        <taxon>Bacillota</taxon>
        <taxon>Bacilli</taxon>
        <taxon>Bacillales</taxon>
        <taxon>Bacillaceae</taxon>
        <taxon>Sutcliffiella</taxon>
    </lineage>
</organism>
<feature type="binding site" evidence="4">
    <location>
        <position position="133"/>
    </location>
    <ligand>
        <name>S-adenosyl-L-methionine</name>
        <dbReference type="ChEBI" id="CHEBI:59789"/>
    </ligand>
</feature>
<dbReference type="InterPro" id="IPR043675">
    <property type="entry name" value="TrmR_methyltr"/>
</dbReference>
<feature type="binding site" evidence="4">
    <location>
        <position position="38"/>
    </location>
    <ligand>
        <name>S-adenosyl-L-methionine</name>
        <dbReference type="ChEBI" id="CHEBI:59789"/>
    </ligand>
</feature>
<feature type="binding site" evidence="4">
    <location>
        <position position="160"/>
    </location>
    <ligand>
        <name>Mg(2+)</name>
        <dbReference type="ChEBI" id="CHEBI:18420"/>
    </ligand>
</feature>
<dbReference type="HAMAP" id="MF_02217">
    <property type="entry name" value="TrmR_methyltr"/>
    <property type="match status" value="1"/>
</dbReference>